<accession>A0A2P6CEG3</accession>
<dbReference type="OrthoDB" id="1139505at2"/>
<keyword evidence="1" id="KW-1133">Transmembrane helix</keyword>
<proteinExistence type="predicted"/>
<evidence type="ECO:0000313" key="3">
    <source>
        <dbReference type="Proteomes" id="UP000247345"/>
    </source>
</evidence>
<dbReference type="AlphaFoldDB" id="A0A2P6CEG3"/>
<reference evidence="2 3" key="1">
    <citation type="submission" date="2016-12" db="EMBL/GenBank/DDBJ databases">
        <title>Trade-off between light-utilization and light-protection in marine flavobacteria.</title>
        <authorList>
            <person name="Kumagai Y."/>
            <person name="Yoshizawa S."/>
            <person name="Kogure K."/>
            <person name="Iwasaki W."/>
        </authorList>
    </citation>
    <scope>NUCLEOTIDE SEQUENCE [LARGE SCALE GENOMIC DNA]</scope>
    <source>
        <strain evidence="2 3">KCTC 12100</strain>
    </source>
</reference>
<dbReference type="RefSeq" id="WP_105048922.1">
    <property type="nucleotide sequence ID" value="NZ_CP150661.1"/>
</dbReference>
<name>A0A2P6CEG3_9FLAO</name>
<keyword evidence="1" id="KW-0812">Transmembrane</keyword>
<dbReference type="Proteomes" id="UP000247345">
    <property type="component" value="Unassembled WGS sequence"/>
</dbReference>
<evidence type="ECO:0000256" key="1">
    <source>
        <dbReference type="SAM" id="Phobius"/>
    </source>
</evidence>
<comment type="caution">
    <text evidence="2">The sequence shown here is derived from an EMBL/GenBank/DDBJ whole genome shotgun (WGS) entry which is preliminary data.</text>
</comment>
<organism evidence="2 3">
    <name type="scientific">Polaribacter butkevichii</name>
    <dbReference type="NCBI Taxonomy" id="218490"/>
    <lineage>
        <taxon>Bacteria</taxon>
        <taxon>Pseudomonadati</taxon>
        <taxon>Bacteroidota</taxon>
        <taxon>Flavobacteriia</taxon>
        <taxon>Flavobacteriales</taxon>
        <taxon>Flavobacteriaceae</taxon>
    </lineage>
</organism>
<dbReference type="EMBL" id="MSCK01000001">
    <property type="protein sequence ID" value="PQJ73258.1"/>
    <property type="molecule type" value="Genomic_DNA"/>
</dbReference>
<evidence type="ECO:0000313" key="2">
    <source>
        <dbReference type="EMBL" id="PQJ73258.1"/>
    </source>
</evidence>
<protein>
    <submittedName>
        <fullName evidence="2">Riboflavin synthase subunit beta</fullName>
    </submittedName>
</protein>
<keyword evidence="3" id="KW-1185">Reference proteome</keyword>
<sequence length="91" mass="10674">MGFLKRTHNKFDYQPRYYKGEGSPYKIEHKLDQFRKTAGKNKGIKAKFGDAIEDLKNSDKGVNRTLFIIIAILVLIFLYIIDFDLSIFKRN</sequence>
<gene>
    <name evidence="2" type="ORF">BTO14_08285</name>
</gene>
<keyword evidence="1" id="KW-0472">Membrane</keyword>
<feature type="transmembrane region" description="Helical" evidence="1">
    <location>
        <begin position="65"/>
        <end position="81"/>
    </location>
</feature>